<sequence length="70" mass="7454">MSGEVRQGLGGVLSIKVGQAAVSGAVHRKALERPHRGAIRAFRQRREGWGLPCSSETESSGKGQASRTRP</sequence>
<accession>A0AB33KZK9</accession>
<organism evidence="2">
    <name type="scientific">Streptomyces sp. CMC78</name>
    <dbReference type="NCBI Taxonomy" id="3231512"/>
    <lineage>
        <taxon>Bacteria</taxon>
        <taxon>Bacillati</taxon>
        <taxon>Actinomycetota</taxon>
        <taxon>Actinomycetes</taxon>
        <taxon>Kitasatosporales</taxon>
        <taxon>Streptomycetaceae</taxon>
        <taxon>Streptomyces</taxon>
    </lineage>
</organism>
<reference evidence="2" key="1">
    <citation type="submission" date="2024-07" db="EMBL/GenBank/DDBJ databases">
        <title>Complete genome sequences of cellulolytic bacteria, Kitasatospora sp. CMC57 and Streptomyces sp. CMC78, isolated from Japanese agricultural soil.</title>
        <authorList>
            <person name="Hashimoto T."/>
            <person name="Ito M."/>
            <person name="Iwamoto M."/>
            <person name="Fukahori D."/>
            <person name="Shoda T."/>
            <person name="Sakoda M."/>
            <person name="Morohoshi T."/>
            <person name="Mitsuboshi M."/>
            <person name="Nishizawa T."/>
        </authorList>
    </citation>
    <scope>NUCLEOTIDE SEQUENCE</scope>
    <source>
        <strain evidence="2">CMC78</strain>
    </source>
</reference>
<protein>
    <submittedName>
        <fullName evidence="2">Uncharacterized protein</fullName>
    </submittedName>
</protein>
<gene>
    <name evidence="2" type="ORF">SCMC78_72750</name>
</gene>
<evidence type="ECO:0000313" key="2">
    <source>
        <dbReference type="EMBL" id="BFP57468.1"/>
    </source>
</evidence>
<evidence type="ECO:0000256" key="1">
    <source>
        <dbReference type="SAM" id="MobiDB-lite"/>
    </source>
</evidence>
<dbReference type="EMBL" id="AP035884">
    <property type="protein sequence ID" value="BFP57468.1"/>
    <property type="molecule type" value="Genomic_DNA"/>
</dbReference>
<dbReference type="KEGG" id="stcm:SCMC78_72750"/>
<name>A0AB33KZK9_9ACTN</name>
<dbReference type="AlphaFoldDB" id="A0AB33KZK9"/>
<feature type="compositionally biased region" description="Polar residues" evidence="1">
    <location>
        <begin position="54"/>
        <end position="70"/>
    </location>
</feature>
<feature type="region of interest" description="Disordered" evidence="1">
    <location>
        <begin position="37"/>
        <end position="70"/>
    </location>
</feature>
<proteinExistence type="predicted"/>